<dbReference type="AlphaFoldDB" id="A0AAD2A0B0"/>
<reference evidence="2" key="1">
    <citation type="submission" date="2023-05" db="EMBL/GenBank/DDBJ databases">
        <authorList>
            <person name="Huff M."/>
        </authorList>
    </citation>
    <scope>NUCLEOTIDE SEQUENCE</scope>
</reference>
<dbReference type="Proteomes" id="UP000834106">
    <property type="component" value="Chromosome 16"/>
</dbReference>
<sequence>MRSLRSDFLSPPNALILSNTVSLLVDVLEKALEVWDLQVIPLNDLVAEPAQIDPELENAFICHLRTIGFWLSPEDADRITKSCNSASRSSPGHGQPEILSDNEDDDLKAAIASSLINSLQEIKIEASITENEN</sequence>
<evidence type="ECO:0000313" key="2">
    <source>
        <dbReference type="EMBL" id="CAI9779234.1"/>
    </source>
</evidence>
<accession>A0AAD2A0B0</accession>
<feature type="compositionally biased region" description="Polar residues" evidence="1">
    <location>
        <begin position="81"/>
        <end position="92"/>
    </location>
</feature>
<dbReference type="PANTHER" id="PTHR14159:SF0">
    <property type="entry name" value="ATAXIN-3-RELATED"/>
    <property type="match status" value="1"/>
</dbReference>
<dbReference type="GO" id="GO:0005634">
    <property type="term" value="C:nucleus"/>
    <property type="evidence" value="ECO:0007669"/>
    <property type="project" value="TreeGrafter"/>
</dbReference>
<keyword evidence="3" id="KW-1185">Reference proteome</keyword>
<dbReference type="GO" id="GO:0016579">
    <property type="term" value="P:protein deubiquitination"/>
    <property type="evidence" value="ECO:0007669"/>
    <property type="project" value="InterPro"/>
</dbReference>
<dbReference type="Gene3D" id="3.90.70.40">
    <property type="match status" value="1"/>
</dbReference>
<name>A0AAD2A0B0_9LAMI</name>
<evidence type="ECO:0000256" key="1">
    <source>
        <dbReference type="SAM" id="MobiDB-lite"/>
    </source>
</evidence>
<dbReference type="GO" id="GO:0004843">
    <property type="term" value="F:cysteine-type deubiquitinase activity"/>
    <property type="evidence" value="ECO:0007669"/>
    <property type="project" value="InterPro"/>
</dbReference>
<feature type="region of interest" description="Disordered" evidence="1">
    <location>
        <begin position="81"/>
        <end position="103"/>
    </location>
</feature>
<evidence type="ECO:0000313" key="3">
    <source>
        <dbReference type="Proteomes" id="UP000834106"/>
    </source>
</evidence>
<protein>
    <submittedName>
        <fullName evidence="2">Uncharacterized protein</fullName>
    </submittedName>
</protein>
<organism evidence="2 3">
    <name type="scientific">Fraxinus pennsylvanica</name>
    <dbReference type="NCBI Taxonomy" id="56036"/>
    <lineage>
        <taxon>Eukaryota</taxon>
        <taxon>Viridiplantae</taxon>
        <taxon>Streptophyta</taxon>
        <taxon>Embryophyta</taxon>
        <taxon>Tracheophyta</taxon>
        <taxon>Spermatophyta</taxon>
        <taxon>Magnoliopsida</taxon>
        <taxon>eudicotyledons</taxon>
        <taxon>Gunneridae</taxon>
        <taxon>Pentapetalae</taxon>
        <taxon>asterids</taxon>
        <taxon>lamiids</taxon>
        <taxon>Lamiales</taxon>
        <taxon>Oleaceae</taxon>
        <taxon>Oleeae</taxon>
        <taxon>Fraxinus</taxon>
    </lineage>
</organism>
<gene>
    <name evidence="2" type="ORF">FPE_LOCUS26664</name>
</gene>
<dbReference type="EMBL" id="OU503051">
    <property type="protein sequence ID" value="CAI9779234.1"/>
    <property type="molecule type" value="Genomic_DNA"/>
</dbReference>
<proteinExistence type="predicted"/>
<dbReference type="PANTHER" id="PTHR14159">
    <property type="entry name" value="ATAXIN-3-RELATED"/>
    <property type="match status" value="1"/>
</dbReference>
<dbReference type="InterPro" id="IPR033865">
    <property type="entry name" value="Ataxin-3"/>
</dbReference>